<dbReference type="GO" id="GO:0005524">
    <property type="term" value="F:ATP binding"/>
    <property type="evidence" value="ECO:0007669"/>
    <property type="project" value="UniProtKB-KW"/>
</dbReference>
<proteinExistence type="predicted"/>
<dbReference type="Proteomes" id="UP000799776">
    <property type="component" value="Unassembled WGS sequence"/>
</dbReference>
<keyword evidence="5" id="KW-0547">Nucleotide-binding</keyword>
<dbReference type="InterPro" id="IPR011545">
    <property type="entry name" value="DEAD/DEAH_box_helicase_dom"/>
</dbReference>
<feature type="compositionally biased region" description="Polar residues" evidence="12">
    <location>
        <begin position="36"/>
        <end position="55"/>
    </location>
</feature>
<name>A0A9P4LXV2_9PEZI</name>
<dbReference type="GO" id="GO:0003724">
    <property type="term" value="F:RNA helicase activity"/>
    <property type="evidence" value="ECO:0007669"/>
    <property type="project" value="UniProtKB-EC"/>
</dbReference>
<evidence type="ECO:0000313" key="16">
    <source>
        <dbReference type="Proteomes" id="UP000799776"/>
    </source>
</evidence>
<comment type="subcellular location">
    <subcellularLocation>
        <location evidence="1">Plastid</location>
        <location evidence="1">Chloroplast</location>
    </subcellularLocation>
</comment>
<dbReference type="FunFam" id="3.40.50.300:FF:000819">
    <property type="entry name" value="ATP dependent RNA helicase, putative"/>
    <property type="match status" value="1"/>
</dbReference>
<dbReference type="SMART" id="SM00487">
    <property type="entry name" value="DEXDc"/>
    <property type="match status" value="1"/>
</dbReference>
<feature type="region of interest" description="Disordered" evidence="12">
    <location>
        <begin position="418"/>
        <end position="453"/>
    </location>
</feature>
<feature type="compositionally biased region" description="Basic residues" evidence="12">
    <location>
        <begin position="321"/>
        <end position="331"/>
    </location>
</feature>
<keyword evidence="6 15" id="KW-0378">Hydrolase</keyword>
<dbReference type="Pfam" id="PF00271">
    <property type="entry name" value="Helicase_C"/>
    <property type="match status" value="1"/>
</dbReference>
<feature type="region of interest" description="Disordered" evidence="12">
    <location>
        <begin position="365"/>
        <end position="401"/>
    </location>
</feature>
<keyword evidence="4" id="KW-0934">Plastid</keyword>
<feature type="domain" description="Helicase ATP-binding" evidence="13">
    <location>
        <begin position="684"/>
        <end position="855"/>
    </location>
</feature>
<comment type="caution">
    <text evidence="15">The sequence shown here is derived from an EMBL/GenBank/DDBJ whole genome shotgun (WGS) entry which is preliminary data.</text>
</comment>
<dbReference type="InterPro" id="IPR011709">
    <property type="entry name" value="DEAD-box_helicase_OB_fold"/>
</dbReference>
<dbReference type="PROSITE" id="PS51192">
    <property type="entry name" value="HELICASE_ATP_BIND_1"/>
    <property type="match status" value="1"/>
</dbReference>
<dbReference type="CDD" id="cd17917">
    <property type="entry name" value="DEXHc_RHA-like"/>
    <property type="match status" value="1"/>
</dbReference>
<evidence type="ECO:0000256" key="8">
    <source>
        <dbReference type="ARBA" id="ARBA00022840"/>
    </source>
</evidence>
<dbReference type="PANTHER" id="PTHR18934">
    <property type="entry name" value="ATP-DEPENDENT RNA HELICASE"/>
    <property type="match status" value="1"/>
</dbReference>
<dbReference type="FunFam" id="1.20.120.1080:FF:000002">
    <property type="entry name" value="Putative ATP-dependent RNA helicase DHX36"/>
    <property type="match status" value="1"/>
</dbReference>
<dbReference type="FunFam" id="3.40.50.300:FF:000500">
    <property type="entry name" value="ATP-dependent RNA helicase DHX29"/>
    <property type="match status" value="1"/>
</dbReference>
<keyword evidence="7" id="KW-0347">Helicase</keyword>
<gene>
    <name evidence="15" type="ORF">K490DRAFT_39202</name>
</gene>
<feature type="region of interest" description="Disordered" evidence="12">
    <location>
        <begin position="1"/>
        <end position="81"/>
    </location>
</feature>
<dbReference type="Gene3D" id="1.20.120.1080">
    <property type="match status" value="1"/>
</dbReference>
<keyword evidence="10" id="KW-0809">Transit peptide</keyword>
<dbReference type="InterPro" id="IPR014001">
    <property type="entry name" value="Helicase_ATP-bd"/>
</dbReference>
<feature type="compositionally biased region" description="Polar residues" evidence="12">
    <location>
        <begin position="876"/>
        <end position="886"/>
    </location>
</feature>
<keyword evidence="8" id="KW-0067">ATP-binding</keyword>
<dbReference type="EMBL" id="ML978716">
    <property type="protein sequence ID" value="KAF2088532.1"/>
    <property type="molecule type" value="Genomic_DNA"/>
</dbReference>
<feature type="region of interest" description="Disordered" evidence="12">
    <location>
        <begin position="309"/>
        <end position="340"/>
    </location>
</feature>
<evidence type="ECO:0000259" key="14">
    <source>
        <dbReference type="PROSITE" id="PS51194"/>
    </source>
</evidence>
<dbReference type="SMART" id="SM00490">
    <property type="entry name" value="HELICc"/>
    <property type="match status" value="1"/>
</dbReference>
<comment type="catalytic activity">
    <reaction evidence="11">
        <text>ATP + H2O = ADP + phosphate + H(+)</text>
        <dbReference type="Rhea" id="RHEA:13065"/>
        <dbReference type="ChEBI" id="CHEBI:15377"/>
        <dbReference type="ChEBI" id="CHEBI:15378"/>
        <dbReference type="ChEBI" id="CHEBI:30616"/>
        <dbReference type="ChEBI" id="CHEBI:43474"/>
        <dbReference type="ChEBI" id="CHEBI:456216"/>
        <dbReference type="EC" id="3.6.4.13"/>
    </reaction>
</comment>
<evidence type="ECO:0000313" key="15">
    <source>
        <dbReference type="EMBL" id="KAF2088532.1"/>
    </source>
</evidence>
<reference evidence="15" key="1">
    <citation type="journal article" date="2020" name="Stud. Mycol.">
        <title>101 Dothideomycetes genomes: a test case for predicting lifestyles and emergence of pathogens.</title>
        <authorList>
            <person name="Haridas S."/>
            <person name="Albert R."/>
            <person name="Binder M."/>
            <person name="Bloem J."/>
            <person name="Labutti K."/>
            <person name="Salamov A."/>
            <person name="Andreopoulos B."/>
            <person name="Baker S."/>
            <person name="Barry K."/>
            <person name="Bills G."/>
            <person name="Bluhm B."/>
            <person name="Cannon C."/>
            <person name="Castanera R."/>
            <person name="Culley D."/>
            <person name="Daum C."/>
            <person name="Ezra D."/>
            <person name="Gonzalez J."/>
            <person name="Henrissat B."/>
            <person name="Kuo A."/>
            <person name="Liang C."/>
            <person name="Lipzen A."/>
            <person name="Lutzoni F."/>
            <person name="Magnuson J."/>
            <person name="Mondo S."/>
            <person name="Nolan M."/>
            <person name="Ohm R."/>
            <person name="Pangilinan J."/>
            <person name="Park H.-J."/>
            <person name="Ramirez L."/>
            <person name="Alfaro M."/>
            <person name="Sun H."/>
            <person name="Tritt A."/>
            <person name="Yoshinaga Y."/>
            <person name="Zwiers L.-H."/>
            <person name="Turgeon B."/>
            <person name="Goodwin S."/>
            <person name="Spatafora J."/>
            <person name="Crous P."/>
            <person name="Grigoriev I."/>
        </authorList>
    </citation>
    <scope>NUCLEOTIDE SEQUENCE</scope>
    <source>
        <strain evidence="15">CBS 121410</strain>
    </source>
</reference>
<evidence type="ECO:0000256" key="11">
    <source>
        <dbReference type="ARBA" id="ARBA00047984"/>
    </source>
</evidence>
<feature type="compositionally biased region" description="Acidic residues" evidence="12">
    <location>
        <begin position="270"/>
        <end position="289"/>
    </location>
</feature>
<dbReference type="Pfam" id="PF00270">
    <property type="entry name" value="DEAD"/>
    <property type="match status" value="1"/>
</dbReference>
<evidence type="ECO:0000259" key="13">
    <source>
        <dbReference type="PROSITE" id="PS51192"/>
    </source>
</evidence>
<protein>
    <recommendedName>
        <fullName evidence="2">RNA helicase</fullName>
        <ecNumber evidence="2">3.6.4.13</ecNumber>
    </recommendedName>
</protein>
<dbReference type="SMART" id="SM00847">
    <property type="entry name" value="HA2"/>
    <property type="match status" value="1"/>
</dbReference>
<dbReference type="CDD" id="cd18791">
    <property type="entry name" value="SF2_C_RHA"/>
    <property type="match status" value="1"/>
</dbReference>
<dbReference type="OrthoDB" id="5600252at2759"/>
<evidence type="ECO:0000256" key="7">
    <source>
        <dbReference type="ARBA" id="ARBA00022806"/>
    </source>
</evidence>
<dbReference type="Gene3D" id="3.40.50.300">
    <property type="entry name" value="P-loop containing nucleotide triphosphate hydrolases"/>
    <property type="match status" value="2"/>
</dbReference>
<keyword evidence="3" id="KW-0150">Chloroplast</keyword>
<feature type="compositionally biased region" description="Basic and acidic residues" evidence="12">
    <location>
        <begin position="57"/>
        <end position="75"/>
    </location>
</feature>
<feature type="region of interest" description="Disordered" evidence="12">
    <location>
        <begin position="226"/>
        <end position="289"/>
    </location>
</feature>
<evidence type="ECO:0000256" key="5">
    <source>
        <dbReference type="ARBA" id="ARBA00022741"/>
    </source>
</evidence>
<dbReference type="GO" id="GO:0003723">
    <property type="term" value="F:RNA binding"/>
    <property type="evidence" value="ECO:0007669"/>
    <property type="project" value="UniProtKB-KW"/>
</dbReference>
<dbReference type="PANTHER" id="PTHR18934:SF145">
    <property type="entry name" value="ATP-DEPENDENT RNA HELICASE DHX57-RELATED"/>
    <property type="match status" value="1"/>
</dbReference>
<accession>A0A9P4LXV2</accession>
<dbReference type="EC" id="3.6.4.13" evidence="2"/>
<sequence>MVQKKKKKPAANPLRAVATTSIASKPKAVEKKPDSTDASETGSIVGSAPTAPTSVESEEKAPSREDTAQESKESHQLSPEELEAQLERDELQLLVEKYAQKVGRDSSRQTSRLQTDRRILRAQAQYLPTREWIPEELMQQILDLVQDEMNDELSSPEQKSTLRSVPEEDAVNRLWALGRTLTDIGFSKDRVHQVLNLICSNPPQSDPGGQMWGLQESLDWLAVNCPSEELPPYEGQPNQPQLDTRDSSRSSNPRPDATKMAKPELPADPVPEDESLDQDVGDISDLGSDLEPDELLSTYMDAKTRLFQISPDLVTADKKNSRSKKSKKPTVSHKPSPAANKLLNKLQQIESDVLFDQREADEQWASKRTELARESAGQSRRPKKADDANEATGDASGAPSAVDDIMAQAALAGDTLAEDGDDDALLGGMFSAEPGQSVPTPDSDGNTGDSASVTIRDFGKATGMNPRRILEEACRARDPSVRLVYKHVSPTTYSSRHALTITWSKDQEPIDSSSIPHIRCEERSRSTTFTMIDVATPGTQQSEAYVSVVALFLIFSTSPKEEKVYLRLPPSWRDLWSEFAEAKKNITDTADRERVKELRKMVQEQIEREEEEGVVLTNGFRKRGKTNADDSKNAELAIRSNGPNEAVSEQIRQMWERKRSSPTYQRMLPGRMQLPMFQFRDAAISAIERNQVVILCGETGCGKSTQLPAYILEHELSNGRQCKIYCTEPRRISAISLAQRVSEELGEHKNDVGTSRSVVGYAIRLESHVAATTRLVFATVGIVLRMLESAQGLEDITHLVIDEVHERSIDTDFLLIVLRSLMVRRPGLKVVLMSATVDAKRFSQYLDGAPILTVPGRTFPVQTKFLEDAIEVTHYTADSNKSNNEPAQEDEEDTSERATSGIPKDLKGYSAATRKVLREYDEYRIDYELILRLIERVASDPTYTNYSKAILVFLPGIAEIRQLNDMLVSHRAFGTDWLIYPLHSTIASEDQQAAFLVPPPGVRKIVLATNIAETGITIPDVTCVIDTGKHKEMRFDERRQLSRLIQSFISRANAKQRRGRAGRVQEGLCFHLFTKYRHDELMAEQQTPEMLRLSLQDLVMRVKICKLGDIEQTLSEALDPPSTKNIRRAIDALVEVDALTPKEELTALGHQLAKLPLDANLGKLALLASIFSCVDVAITIAAILSSKDPFTTPIGARQRADTVRLGFRRGDSDLLTAYNAYATWRKICNTPGQSEFQWCAKNFLSRQNLANIEDLKSQLLGSLVEAGFVTLTPEERTQLSKYRYSSRQRSFVAVPASANQHTDNDLLINAVIAWSFYPKILTRDGKGWRNIANNQSVSLHPTSVNKLPPTTTAKAQYLSYYHIMQSSNKFYNAHSTSLVHEVPLLLMAGEADTRLFAGVVTVDGNRLRFGVRDWKMTVAIKMLRVRVKEIVGVMLKQPGKPLSRRQQKWMDLFLKTFERSERGGGPVGKA</sequence>
<dbReference type="InterPro" id="IPR027417">
    <property type="entry name" value="P-loop_NTPase"/>
</dbReference>
<keyword evidence="9" id="KW-0694">RNA-binding</keyword>
<dbReference type="PROSITE" id="PS51194">
    <property type="entry name" value="HELICASE_CTER"/>
    <property type="match status" value="1"/>
</dbReference>
<evidence type="ECO:0000256" key="9">
    <source>
        <dbReference type="ARBA" id="ARBA00022884"/>
    </source>
</evidence>
<dbReference type="InterPro" id="IPR007502">
    <property type="entry name" value="Helicase-assoc_dom"/>
</dbReference>
<evidence type="ECO:0000256" key="3">
    <source>
        <dbReference type="ARBA" id="ARBA00022528"/>
    </source>
</evidence>
<evidence type="ECO:0000256" key="12">
    <source>
        <dbReference type="SAM" id="MobiDB-lite"/>
    </source>
</evidence>
<evidence type="ECO:0000256" key="4">
    <source>
        <dbReference type="ARBA" id="ARBA00022640"/>
    </source>
</evidence>
<feature type="domain" description="Helicase C-terminal" evidence="14">
    <location>
        <begin position="929"/>
        <end position="1106"/>
    </location>
</feature>
<feature type="region of interest" description="Disordered" evidence="12">
    <location>
        <begin position="876"/>
        <end position="904"/>
    </location>
</feature>
<dbReference type="Pfam" id="PF07717">
    <property type="entry name" value="OB_NTP_bind"/>
    <property type="match status" value="1"/>
</dbReference>
<evidence type="ECO:0000256" key="10">
    <source>
        <dbReference type="ARBA" id="ARBA00022946"/>
    </source>
</evidence>
<evidence type="ECO:0000256" key="2">
    <source>
        <dbReference type="ARBA" id="ARBA00012552"/>
    </source>
</evidence>
<keyword evidence="16" id="KW-1185">Reference proteome</keyword>
<organism evidence="15 16">
    <name type="scientific">Saccharata proteae CBS 121410</name>
    <dbReference type="NCBI Taxonomy" id="1314787"/>
    <lineage>
        <taxon>Eukaryota</taxon>
        <taxon>Fungi</taxon>
        <taxon>Dikarya</taxon>
        <taxon>Ascomycota</taxon>
        <taxon>Pezizomycotina</taxon>
        <taxon>Dothideomycetes</taxon>
        <taxon>Dothideomycetes incertae sedis</taxon>
        <taxon>Botryosphaeriales</taxon>
        <taxon>Saccharataceae</taxon>
        <taxon>Saccharata</taxon>
    </lineage>
</organism>
<dbReference type="SUPFAM" id="SSF52540">
    <property type="entry name" value="P-loop containing nucleoside triphosphate hydrolases"/>
    <property type="match status" value="1"/>
</dbReference>
<feature type="compositionally biased region" description="Polar residues" evidence="12">
    <location>
        <begin position="437"/>
        <end position="453"/>
    </location>
</feature>
<dbReference type="Pfam" id="PF21010">
    <property type="entry name" value="HA2_C"/>
    <property type="match status" value="1"/>
</dbReference>
<evidence type="ECO:0000256" key="1">
    <source>
        <dbReference type="ARBA" id="ARBA00004229"/>
    </source>
</evidence>
<evidence type="ECO:0000256" key="6">
    <source>
        <dbReference type="ARBA" id="ARBA00022801"/>
    </source>
</evidence>
<dbReference type="InterPro" id="IPR001650">
    <property type="entry name" value="Helicase_C-like"/>
</dbReference>
<dbReference type="GO" id="GO:0016787">
    <property type="term" value="F:hydrolase activity"/>
    <property type="evidence" value="ECO:0007669"/>
    <property type="project" value="UniProtKB-KW"/>
</dbReference>